<evidence type="ECO:0008006" key="3">
    <source>
        <dbReference type="Google" id="ProtNLM"/>
    </source>
</evidence>
<dbReference type="EMBL" id="JAKNSF020000002">
    <property type="protein sequence ID" value="KAK7741600.1"/>
    <property type="molecule type" value="Genomic_DNA"/>
</dbReference>
<dbReference type="InterPro" id="IPR022036">
    <property type="entry name" value="DUF3605"/>
</dbReference>
<evidence type="ECO:0000313" key="1">
    <source>
        <dbReference type="EMBL" id="KAK7741600.1"/>
    </source>
</evidence>
<gene>
    <name evidence="1" type="ORF">SLS63_001157</name>
</gene>
<dbReference type="PANTHER" id="PTHR35020">
    <property type="entry name" value="N-ACETYLGLUCOSAMINE-INDUCED PROTEIN 1"/>
    <property type="match status" value="1"/>
</dbReference>
<accession>A0ABR1PPA6</accession>
<dbReference type="Proteomes" id="UP001430848">
    <property type="component" value="Unassembled WGS sequence"/>
</dbReference>
<proteinExistence type="predicted"/>
<keyword evidence="2" id="KW-1185">Reference proteome</keyword>
<protein>
    <recommendedName>
        <fullName evidence="3">N-acetylglucosamine-induced protein 1</fullName>
    </recommendedName>
</protein>
<evidence type="ECO:0000313" key="2">
    <source>
        <dbReference type="Proteomes" id="UP001430848"/>
    </source>
</evidence>
<organism evidence="1 2">
    <name type="scientific">Diaporthe eres</name>
    <name type="common">Phomopsis oblonga</name>
    <dbReference type="NCBI Taxonomy" id="83184"/>
    <lineage>
        <taxon>Eukaryota</taxon>
        <taxon>Fungi</taxon>
        <taxon>Dikarya</taxon>
        <taxon>Ascomycota</taxon>
        <taxon>Pezizomycotina</taxon>
        <taxon>Sordariomycetes</taxon>
        <taxon>Sordariomycetidae</taxon>
        <taxon>Diaporthales</taxon>
        <taxon>Diaporthaceae</taxon>
        <taxon>Diaporthe</taxon>
        <taxon>Diaporthe eres species complex</taxon>
    </lineage>
</organism>
<dbReference type="Pfam" id="PF12239">
    <property type="entry name" value="DUF3605"/>
    <property type="match status" value="1"/>
</dbReference>
<reference evidence="1 2" key="1">
    <citation type="submission" date="2024-02" db="EMBL/GenBank/DDBJ databases">
        <title>De novo assembly and annotation of 12 fungi associated with fruit tree decline syndrome in Ontario, Canada.</title>
        <authorList>
            <person name="Sulman M."/>
            <person name="Ellouze W."/>
            <person name="Ilyukhin E."/>
        </authorList>
    </citation>
    <scope>NUCLEOTIDE SEQUENCE [LARGE SCALE GENOMIC DNA]</scope>
    <source>
        <strain evidence="1 2">M169</strain>
    </source>
</reference>
<sequence>MGSYSHPDELPYWQINIPPEDRQEKCPEFLRDISDKDIGIISTPDDEYRVQTWQQVVDIIHTGRLADFQRWPSELRRYRQYTWDLKRAHGSVMNFMLKQRLGWSEPVVSQGSKPFECQEDFKILMNDWPYGLDKRIVHLVVWTKFDLPDDRETEAEIEAFVNKTFSPGVSQDKCIWFKNPPSLKSVHSVEHFHVMLFQPDPDFVRHVTNGDVPRCQKGNPMSNEVRAT</sequence>
<name>A0ABR1PPA6_DIAER</name>
<dbReference type="PANTHER" id="PTHR35020:SF4">
    <property type="entry name" value="N-ACETYLGLUCOSAMINE-INDUCED PROTEIN 1"/>
    <property type="match status" value="1"/>
</dbReference>
<comment type="caution">
    <text evidence="1">The sequence shown here is derived from an EMBL/GenBank/DDBJ whole genome shotgun (WGS) entry which is preliminary data.</text>
</comment>